<feature type="transmembrane region" description="Helical" evidence="1">
    <location>
        <begin position="47"/>
        <end position="71"/>
    </location>
</feature>
<name>A0A0S2ZJ99_9FUSO</name>
<evidence type="ECO:0000313" key="3">
    <source>
        <dbReference type="Proteomes" id="UP000063275"/>
    </source>
</evidence>
<dbReference type="RefSeq" id="WP_029493449.1">
    <property type="nucleotide sequence ID" value="NZ_ATKF01000082.1"/>
</dbReference>
<feature type="transmembrane region" description="Helical" evidence="1">
    <location>
        <begin position="244"/>
        <end position="266"/>
    </location>
</feature>
<feature type="transmembrane region" description="Helical" evidence="1">
    <location>
        <begin position="178"/>
        <end position="194"/>
    </location>
</feature>
<feature type="transmembrane region" description="Helical" evidence="1">
    <location>
        <begin position="6"/>
        <end position="26"/>
    </location>
</feature>
<dbReference type="KEGG" id="fhw:RN87_00090"/>
<sequence>MAIVSVLMSAGTIIMYFFLSLFLPFLTYLIPHYKISKVNLYKKKYSLAINLVVSLILYVISPSFLIYYLIFPYMMEFTFYLFNKLARRMQVYNRIIIMSLIPTTLICLYIYINRENIINVINLVSELEEFKKLGVEYIRRFQVTMLYLSQYIVSEVFKFVFLATLFLFLTLIPGTYKMWKVSCYWIIPYILILWSQRFSNIPHNIFWEINILEIIKYIFVWYGIKNFYILTEKIGVKSNILKHGISMLLGLSYPMVAFIVGALVSFEFIEVKEIKI</sequence>
<keyword evidence="1" id="KW-0812">Transmembrane</keyword>
<feature type="transmembrane region" description="Helical" evidence="1">
    <location>
        <begin position="206"/>
        <end position="224"/>
    </location>
</feature>
<dbReference type="EMBL" id="CP013331">
    <property type="protein sequence ID" value="ALQ38999.1"/>
    <property type="molecule type" value="Genomic_DNA"/>
</dbReference>
<keyword evidence="1" id="KW-1133">Transmembrane helix</keyword>
<organism evidence="2">
    <name type="scientific">Fusobacterium hwasookii ChDC F174</name>
    <dbReference type="NCBI Taxonomy" id="1307442"/>
    <lineage>
        <taxon>Bacteria</taxon>
        <taxon>Fusobacteriati</taxon>
        <taxon>Fusobacteriota</taxon>
        <taxon>Fusobacteriia</taxon>
        <taxon>Fusobacteriales</taxon>
        <taxon>Fusobacteriaceae</taxon>
        <taxon>Fusobacterium</taxon>
    </lineage>
</organism>
<protein>
    <submittedName>
        <fullName evidence="2">Uncharacterized protein</fullName>
    </submittedName>
</protein>
<dbReference type="AlphaFoldDB" id="A0A0S2ZJ99"/>
<keyword evidence="1" id="KW-0472">Membrane</keyword>
<feature type="transmembrane region" description="Helical" evidence="1">
    <location>
        <begin position="91"/>
        <end position="112"/>
    </location>
</feature>
<dbReference type="Proteomes" id="UP000063275">
    <property type="component" value="Chromosome"/>
</dbReference>
<feature type="transmembrane region" description="Helical" evidence="1">
    <location>
        <begin position="148"/>
        <end position="172"/>
    </location>
</feature>
<dbReference type="OrthoDB" id="86304at2"/>
<reference evidence="2 3" key="1">
    <citation type="submission" date="2015-11" db="EMBL/GenBank/DDBJ databases">
        <authorList>
            <person name="Zhang Y."/>
            <person name="Guo Z."/>
        </authorList>
    </citation>
    <scope>NUCLEOTIDE SEQUENCE [LARGE SCALE GENOMIC DNA]</scope>
    <source>
        <strain evidence="2 3">ChDC F174</strain>
    </source>
</reference>
<gene>
    <name evidence="2" type="ORF">RN87_00090</name>
</gene>
<accession>A0A0S2ZJ99</accession>
<evidence type="ECO:0000256" key="1">
    <source>
        <dbReference type="SAM" id="Phobius"/>
    </source>
</evidence>
<evidence type="ECO:0000313" key="2">
    <source>
        <dbReference type="EMBL" id="ALQ38999.1"/>
    </source>
</evidence>
<proteinExistence type="predicted"/>